<name>A0AAV5U1U3_9BILA</name>
<dbReference type="PANTHER" id="PTHR24006:SF644">
    <property type="entry name" value="UBIQUITIN CARBOXYL-TERMINAL HYDROLASE 7"/>
    <property type="match status" value="1"/>
</dbReference>
<dbReference type="Pfam" id="PF00443">
    <property type="entry name" value="UCH"/>
    <property type="match status" value="1"/>
</dbReference>
<evidence type="ECO:0000256" key="6">
    <source>
        <dbReference type="SAM" id="MobiDB-lite"/>
    </source>
</evidence>
<evidence type="ECO:0000259" key="7">
    <source>
        <dbReference type="PROSITE" id="PS50235"/>
    </source>
</evidence>
<evidence type="ECO:0000256" key="4">
    <source>
        <dbReference type="ARBA" id="ARBA00031500"/>
    </source>
</evidence>
<dbReference type="PROSITE" id="PS50235">
    <property type="entry name" value="USP_3"/>
    <property type="match status" value="1"/>
</dbReference>
<proteinExistence type="inferred from homology"/>
<feature type="domain" description="USP" evidence="7">
    <location>
        <begin position="356"/>
        <end position="666"/>
    </location>
</feature>
<dbReference type="SUPFAM" id="SSF49599">
    <property type="entry name" value="TRAF domain-like"/>
    <property type="match status" value="1"/>
</dbReference>
<dbReference type="InterPro" id="IPR008974">
    <property type="entry name" value="TRAF-like"/>
</dbReference>
<dbReference type="GO" id="GO:0004843">
    <property type="term" value="F:cysteine-type deubiquitinase activity"/>
    <property type="evidence" value="ECO:0007669"/>
    <property type="project" value="InterPro"/>
</dbReference>
<comment type="similarity">
    <text evidence="1">Belongs to the peptidase C19 family.</text>
</comment>
<sequence length="1267" mass="146624">NGFRLNAMTEPDVSPPDDTGDARDVCICAPSMEDLVLEDTTIDKTSGDSRREESVNDDTCDNQTENESRTAMTDENGKNERMPLTFPEVEESTGSLDGEYKMEDDAIDKKDSHDSLPQCKSEVTFQSEESAVDENSGRNPPSSVIPRRPLIGGEYPIECKRLKVDPDEVENPEEPEETDEQRKQAEQNEIVQRLAKEFVERGRSRGRVPEHLLKLADNQRTGAVAIRINGDVLDGRQFMSKVVTVLALRWCLMTRLEGEYVSLYLQCLETDDFRCLASNITYKMHHPTDSKQDLERIVEHHEFTGEENDWGYKHFMRKSKLSELYHCDDSLLFSCVFHLDYPQGIRFLDDKTRFPIGLANQGATCYMNAALQILFSTKCLRKAILEVDFKEEDSGVVKSLQKLFYRMHTSIKGLSTNELTDAFGWKNTEDSFTQHDVQEMMKILLDKIEIAFRGTQFKNLVDDLFKTRTKTFIRCLEVEFESGKEEYCLDIQLPVRSQDESDEPFDVLSALREVTKIEVMEGDNKYAADGHGLQRAQKGTKFVSFPKILHLQFLRFQMDWSGELVKVHDRIEYSDILDLSEFVDEDDDETVHEYALHGVVCHSGVATRGHYITYICNFPGADKPRWFRFDDSIVKECAKDDVINEEHFGIGSGDSFTAYMVTYIRTDVLREVLGDFPLSIVSRRLREEMDEKRRKKKSEKVESTMLSIRVIREHPNMSSCIWDHFDYRQYQADPYRIKLRGSDPAIKLFHNCEDLMEAPVRLFLMKKRMGKHEVWRVDNELEKGLVEMQMGSVESYLGEKGKEDFAIFIMTSTPLVLNEMRGMLDSRNKERDKIIFIKFYNGSCHTTLYVSPFIVPSYLLLSHICEYVCAAANLPRWSHIKFWKENSYDELEEIDGDLRPIEVEMGDIIVFELIHLIQLDKNIQSVLEDSRMVEVSFIPNQKLCYGLIKDDVNRVITITVSMTSTYRRLIGELSDALEHSAKEIIIWIDGVAVETDRLDEKVSCAVNELGLDEDPRGDTSMIMCFARLSVSCHESLLYMGIETTVRIEGKGHSSQTEYFEKARSKDLLNLFKKRIQEKYEMSGMERLRLVYRFRQGSGYYVFREIKPNEDLEDSLSYFPCATAGSLVICVDEMEDREMVPMDMHEYIIPLIHIHSRNVKNFNNKEKTLFIKVGYTDDVSTLKFNIEAKCREVPIDWTEVDLLAFMGSKWIDLEVRSSLDLDSVYAQLNEEPGVRDTRETRVFLALFHRTKRHEDERDNRSQSIIIRD</sequence>
<evidence type="ECO:0000256" key="3">
    <source>
        <dbReference type="ARBA" id="ARBA00022786"/>
    </source>
</evidence>
<dbReference type="GO" id="GO:0031647">
    <property type="term" value="P:regulation of protein stability"/>
    <property type="evidence" value="ECO:0007669"/>
    <property type="project" value="TreeGrafter"/>
</dbReference>
<protein>
    <recommendedName>
        <fullName evidence="2">Ubiquitin carboxyl-terminal hydrolase 7</fullName>
    </recommendedName>
    <alternativeName>
        <fullName evidence="5">Ubiquitin thioesterase 7</fullName>
    </alternativeName>
    <alternativeName>
        <fullName evidence="4">Ubiquitin-specific-processing protease 7</fullName>
    </alternativeName>
</protein>
<dbReference type="EMBL" id="BTSX01000005">
    <property type="protein sequence ID" value="GMT00770.1"/>
    <property type="molecule type" value="Genomic_DNA"/>
</dbReference>
<dbReference type="Gene3D" id="2.60.210.10">
    <property type="entry name" value="Apoptosis, Tumor Necrosis Factor Receptor Associated Protein 2, Chain A"/>
    <property type="match status" value="1"/>
</dbReference>
<dbReference type="InterPro" id="IPR001394">
    <property type="entry name" value="Peptidase_C19_UCH"/>
</dbReference>
<comment type="caution">
    <text evidence="8">The sequence shown here is derived from an EMBL/GenBank/DDBJ whole genome shotgun (WGS) entry which is preliminary data.</text>
</comment>
<dbReference type="InterPro" id="IPR050164">
    <property type="entry name" value="Peptidase_C19"/>
</dbReference>
<feature type="non-terminal residue" evidence="8">
    <location>
        <position position="1"/>
    </location>
</feature>
<dbReference type="AlphaFoldDB" id="A0AAV5U1U3"/>
<dbReference type="InterPro" id="IPR038765">
    <property type="entry name" value="Papain-like_cys_pep_sf"/>
</dbReference>
<evidence type="ECO:0000256" key="1">
    <source>
        <dbReference type="ARBA" id="ARBA00009085"/>
    </source>
</evidence>
<dbReference type="Pfam" id="PF22486">
    <property type="entry name" value="MATH_2"/>
    <property type="match status" value="1"/>
</dbReference>
<dbReference type="GO" id="GO:0005634">
    <property type="term" value="C:nucleus"/>
    <property type="evidence" value="ECO:0007669"/>
    <property type="project" value="TreeGrafter"/>
</dbReference>
<organism evidence="8 9">
    <name type="scientific">Pristionchus entomophagus</name>
    <dbReference type="NCBI Taxonomy" id="358040"/>
    <lineage>
        <taxon>Eukaryota</taxon>
        <taxon>Metazoa</taxon>
        <taxon>Ecdysozoa</taxon>
        <taxon>Nematoda</taxon>
        <taxon>Chromadorea</taxon>
        <taxon>Rhabditida</taxon>
        <taxon>Rhabditina</taxon>
        <taxon>Diplogasteromorpha</taxon>
        <taxon>Diplogasteroidea</taxon>
        <taxon>Neodiplogasteridae</taxon>
        <taxon>Pristionchus</taxon>
    </lineage>
</organism>
<dbReference type="InterPro" id="IPR024729">
    <property type="entry name" value="USP7_ICP0-binding_dom"/>
</dbReference>
<evidence type="ECO:0000313" key="9">
    <source>
        <dbReference type="Proteomes" id="UP001432027"/>
    </source>
</evidence>
<feature type="region of interest" description="Disordered" evidence="6">
    <location>
        <begin position="162"/>
        <end position="187"/>
    </location>
</feature>
<feature type="compositionally biased region" description="Acidic residues" evidence="6">
    <location>
        <begin position="167"/>
        <end position="179"/>
    </location>
</feature>
<dbReference type="Proteomes" id="UP001432027">
    <property type="component" value="Unassembled WGS sequence"/>
</dbReference>
<dbReference type="GO" id="GO:0016579">
    <property type="term" value="P:protein deubiquitination"/>
    <property type="evidence" value="ECO:0007669"/>
    <property type="project" value="InterPro"/>
</dbReference>
<dbReference type="InterPro" id="IPR028889">
    <property type="entry name" value="USP"/>
</dbReference>
<dbReference type="InterPro" id="IPR018200">
    <property type="entry name" value="USP_CS"/>
</dbReference>
<dbReference type="SUPFAM" id="SSF54001">
    <property type="entry name" value="Cysteine proteinases"/>
    <property type="match status" value="1"/>
</dbReference>
<dbReference type="PANTHER" id="PTHR24006">
    <property type="entry name" value="UBIQUITIN CARBOXYL-TERMINAL HYDROLASE"/>
    <property type="match status" value="1"/>
</dbReference>
<feature type="compositionally biased region" description="Basic and acidic residues" evidence="6">
    <location>
        <begin position="41"/>
        <end position="54"/>
    </location>
</feature>
<keyword evidence="9" id="KW-1185">Reference proteome</keyword>
<feature type="compositionally biased region" description="Polar residues" evidence="6">
    <location>
        <begin position="61"/>
        <end position="73"/>
    </location>
</feature>
<dbReference type="PROSITE" id="PS00973">
    <property type="entry name" value="USP_2"/>
    <property type="match status" value="1"/>
</dbReference>
<dbReference type="PROSITE" id="PS00972">
    <property type="entry name" value="USP_1"/>
    <property type="match status" value="1"/>
</dbReference>
<dbReference type="GO" id="GO:0005829">
    <property type="term" value="C:cytosol"/>
    <property type="evidence" value="ECO:0007669"/>
    <property type="project" value="TreeGrafter"/>
</dbReference>
<dbReference type="CDD" id="cd00121">
    <property type="entry name" value="MATH"/>
    <property type="match status" value="1"/>
</dbReference>
<evidence type="ECO:0000256" key="2">
    <source>
        <dbReference type="ARBA" id="ARBA00021393"/>
    </source>
</evidence>
<evidence type="ECO:0000256" key="5">
    <source>
        <dbReference type="ARBA" id="ARBA00031508"/>
    </source>
</evidence>
<gene>
    <name evidence="8" type="ORF">PENTCL1PPCAC_22944</name>
</gene>
<dbReference type="Pfam" id="PF12436">
    <property type="entry name" value="USP7_ICP0_bdg"/>
    <property type="match status" value="1"/>
</dbReference>
<feature type="region of interest" description="Disordered" evidence="6">
    <location>
        <begin position="38"/>
        <end position="150"/>
    </location>
</feature>
<accession>A0AAV5U1U3</accession>
<feature type="compositionally biased region" description="Basic and acidic residues" evidence="6">
    <location>
        <begin position="98"/>
        <end position="114"/>
    </location>
</feature>
<dbReference type="Gene3D" id="3.10.20.90">
    <property type="entry name" value="Phosphatidylinositol 3-kinase Catalytic Subunit, Chain A, domain 1"/>
    <property type="match status" value="1"/>
</dbReference>
<dbReference type="Gene3D" id="3.90.70.10">
    <property type="entry name" value="Cysteine proteinases"/>
    <property type="match status" value="1"/>
</dbReference>
<feature type="region of interest" description="Disordered" evidence="6">
    <location>
        <begin position="1"/>
        <end position="24"/>
    </location>
</feature>
<dbReference type="InterPro" id="IPR002083">
    <property type="entry name" value="MATH/TRAF_dom"/>
</dbReference>
<evidence type="ECO:0000313" key="8">
    <source>
        <dbReference type="EMBL" id="GMT00770.1"/>
    </source>
</evidence>
<keyword evidence="3" id="KW-0833">Ubl conjugation pathway</keyword>
<reference evidence="8" key="1">
    <citation type="submission" date="2023-10" db="EMBL/GenBank/DDBJ databases">
        <title>Genome assembly of Pristionchus species.</title>
        <authorList>
            <person name="Yoshida K."/>
            <person name="Sommer R.J."/>
        </authorList>
    </citation>
    <scope>NUCLEOTIDE SEQUENCE</scope>
    <source>
        <strain evidence="8">RS0144</strain>
    </source>
</reference>